<organism evidence="9 10">
    <name type="scientific">Sphaceloma murrayae</name>
    <dbReference type="NCBI Taxonomy" id="2082308"/>
    <lineage>
        <taxon>Eukaryota</taxon>
        <taxon>Fungi</taxon>
        <taxon>Dikarya</taxon>
        <taxon>Ascomycota</taxon>
        <taxon>Pezizomycotina</taxon>
        <taxon>Dothideomycetes</taxon>
        <taxon>Dothideomycetidae</taxon>
        <taxon>Myriangiales</taxon>
        <taxon>Elsinoaceae</taxon>
        <taxon>Sphaceloma</taxon>
    </lineage>
</organism>
<keyword evidence="5 6" id="KW-0539">Nucleus</keyword>
<sequence length="462" mass="51116">MSDLQPYQAIRKLLADSDNVANVFVVACGPSLVTFRLQESGDSPSVSVISRWRPEGNDDTVVQDIGEPQQKKRKIDSSKSTHPDVIHLVTAPDHQHVVAVTGTDKCIRVFSARDGILTELSQRCMPKRPCAVQITRDGSTIVCADKFGDVYSLPLHPQTGETVPTTENKGDGKQKTYQPAADVTTVHSKRNLKVLHEQMLAKGKPSTSTKEPLAFEHKLLLGHVSMLTDLQLATVEIQGKLRDFIITCDRDEHIRVSRGIPHAHIIENFCLGHTEFIHRVRLIPKTTLLVSAGGDHWLGVWDWATGRPLGRKDLRRIRQASNSEKQSKDAPLAVRDVWLVNADEGSQLVIISCEGVDAIMCLEASRLLESEHGGTVIDCSTSGQIFDMVDVGLGRLLVSTQHHGLRTWTVRKATEGMVIDLHDQDNEALEVLNLARPPIAKVALDELMGGVEKLRKRDNEEE</sequence>
<dbReference type="GO" id="GO:0005634">
    <property type="term" value="C:nucleus"/>
    <property type="evidence" value="ECO:0007669"/>
    <property type="project" value="UniProtKB-SubCell"/>
</dbReference>
<evidence type="ECO:0000256" key="8">
    <source>
        <dbReference type="SAM" id="MobiDB-lite"/>
    </source>
</evidence>
<dbReference type="InterPro" id="IPR001680">
    <property type="entry name" value="WD40_rpt"/>
</dbReference>
<dbReference type="STRING" id="2082308.A0A2K1QYQ0"/>
<evidence type="ECO:0000256" key="7">
    <source>
        <dbReference type="PROSITE-ProRule" id="PRU00221"/>
    </source>
</evidence>
<evidence type="ECO:0000256" key="3">
    <source>
        <dbReference type="ARBA" id="ARBA00022694"/>
    </source>
</evidence>
<dbReference type="SUPFAM" id="SSF50998">
    <property type="entry name" value="Quinoprotein alcohol dehydrogenase-like"/>
    <property type="match status" value="1"/>
</dbReference>
<reference evidence="9 10" key="1">
    <citation type="submission" date="2017-06" db="EMBL/GenBank/DDBJ databases">
        <title>Draft genome sequence of a variant of Elsinoe murrayae.</title>
        <authorList>
            <person name="Cheng Q."/>
        </authorList>
    </citation>
    <scope>NUCLEOTIDE SEQUENCE [LARGE SCALE GENOMIC DNA]</scope>
    <source>
        <strain evidence="9 10">CQ-2017a</strain>
    </source>
</reference>
<evidence type="ECO:0000256" key="2">
    <source>
        <dbReference type="ARBA" id="ARBA00022574"/>
    </source>
</evidence>
<name>A0A2K1QYQ0_9PEZI</name>
<accession>A0A2K1QYQ0</accession>
<keyword evidence="4 6" id="KW-0677">Repeat</keyword>
<keyword evidence="9" id="KW-0489">Methyltransferase</keyword>
<evidence type="ECO:0000256" key="1">
    <source>
        <dbReference type="ARBA" id="ARBA00004123"/>
    </source>
</evidence>
<keyword evidence="2 6" id="KW-0853">WD repeat</keyword>
<dbReference type="Proteomes" id="UP000243797">
    <property type="component" value="Unassembled WGS sequence"/>
</dbReference>
<proteinExistence type="inferred from homology"/>
<dbReference type="HAMAP" id="MF_03056">
    <property type="entry name" value="TRM82"/>
    <property type="match status" value="1"/>
</dbReference>
<evidence type="ECO:0000256" key="5">
    <source>
        <dbReference type="ARBA" id="ARBA00023242"/>
    </source>
</evidence>
<dbReference type="InParanoid" id="A0A2K1QYQ0"/>
<comment type="function">
    <text evidence="6">Required for the formation of N(7)-methylguanine at position 46 (m7G46) in tRNA. In the complex, it is required to stabilize and induce conformational changes of the catalytic subunit.</text>
</comment>
<keyword evidence="10" id="KW-1185">Reference proteome</keyword>
<evidence type="ECO:0000256" key="6">
    <source>
        <dbReference type="HAMAP-Rule" id="MF_03056"/>
    </source>
</evidence>
<comment type="subcellular location">
    <subcellularLocation>
        <location evidence="1 6">Nucleus</location>
    </subcellularLocation>
</comment>
<dbReference type="GO" id="GO:0106004">
    <property type="term" value="P:tRNA (guanine-N7)-methylation"/>
    <property type="evidence" value="ECO:0007669"/>
    <property type="project" value="UniProtKB-UniRule"/>
</dbReference>
<dbReference type="PANTHER" id="PTHR16288:SF0">
    <property type="entry name" value="TRNA (GUANINE-N(7)-)-METHYLTRANSFERASE NON-CATALYTIC SUBUNIT WDR4"/>
    <property type="match status" value="1"/>
</dbReference>
<dbReference type="GO" id="GO:0005829">
    <property type="term" value="C:cytosol"/>
    <property type="evidence" value="ECO:0007669"/>
    <property type="project" value="TreeGrafter"/>
</dbReference>
<keyword evidence="3 6" id="KW-0819">tRNA processing</keyword>
<dbReference type="PROSITE" id="PS50082">
    <property type="entry name" value="WD_REPEATS_2"/>
    <property type="match status" value="1"/>
</dbReference>
<dbReference type="InterPro" id="IPR015943">
    <property type="entry name" value="WD40/YVTN_repeat-like_dom_sf"/>
</dbReference>
<evidence type="ECO:0000256" key="4">
    <source>
        <dbReference type="ARBA" id="ARBA00022737"/>
    </source>
</evidence>
<keyword evidence="9" id="KW-0808">Transferase</keyword>
<dbReference type="AlphaFoldDB" id="A0A2K1QYQ0"/>
<dbReference type="PANTHER" id="PTHR16288">
    <property type="entry name" value="WD40 REPEAT PROTEIN 4"/>
    <property type="match status" value="1"/>
</dbReference>
<dbReference type="InterPro" id="IPR011047">
    <property type="entry name" value="Quinoprotein_ADH-like_sf"/>
</dbReference>
<protein>
    <submittedName>
        <fullName evidence="9">tRNA (Guanine-N(7)-)-methyltransferase non-catalytic subunit trm82</fullName>
    </submittedName>
</protein>
<dbReference type="Gene3D" id="2.130.10.10">
    <property type="entry name" value="YVTN repeat-like/Quinoprotein amine dehydrogenase"/>
    <property type="match status" value="1"/>
</dbReference>
<comment type="pathway">
    <text evidence="6">tRNA modification; N(7)-methylguanine-tRNA biosynthesis.</text>
</comment>
<feature type="repeat" description="WD" evidence="7">
    <location>
        <begin position="270"/>
        <end position="311"/>
    </location>
</feature>
<dbReference type="UniPathway" id="UPA00989"/>
<comment type="caution">
    <text evidence="9">The sequence shown here is derived from an EMBL/GenBank/DDBJ whole genome shotgun (WGS) entry which is preliminary data.</text>
</comment>
<dbReference type="EMBL" id="NKHZ01000025">
    <property type="protein sequence ID" value="PNS20181.1"/>
    <property type="molecule type" value="Genomic_DNA"/>
</dbReference>
<dbReference type="GO" id="GO:0008168">
    <property type="term" value="F:methyltransferase activity"/>
    <property type="evidence" value="ECO:0007669"/>
    <property type="project" value="UniProtKB-KW"/>
</dbReference>
<dbReference type="OrthoDB" id="339900at2759"/>
<feature type="region of interest" description="Disordered" evidence="8">
    <location>
        <begin position="155"/>
        <end position="179"/>
    </location>
</feature>
<dbReference type="GO" id="GO:0043527">
    <property type="term" value="C:tRNA methyltransferase complex"/>
    <property type="evidence" value="ECO:0007669"/>
    <property type="project" value="TreeGrafter"/>
</dbReference>
<gene>
    <name evidence="9" type="ORF">CAC42_5631</name>
</gene>
<comment type="similarity">
    <text evidence="6">Belongs to the WD repeat TRM82 family.</text>
</comment>
<dbReference type="SMART" id="SM00320">
    <property type="entry name" value="WD40"/>
    <property type="match status" value="2"/>
</dbReference>
<evidence type="ECO:0000313" key="10">
    <source>
        <dbReference type="Proteomes" id="UP000243797"/>
    </source>
</evidence>
<evidence type="ECO:0000313" key="9">
    <source>
        <dbReference type="EMBL" id="PNS20181.1"/>
    </source>
</evidence>
<dbReference type="InterPro" id="IPR028884">
    <property type="entry name" value="Trm82"/>
</dbReference>